<dbReference type="Proteomes" id="UP000002875">
    <property type="component" value="Chromosome"/>
</dbReference>
<dbReference type="PANTHER" id="PTHR36966:SF1">
    <property type="entry name" value="REP-ASSOCIATED TYROSINE TRANSPOSASE"/>
    <property type="match status" value="1"/>
</dbReference>
<organism evidence="1 2">
    <name type="scientific">Emticicia oligotrophica (strain DSM 17448 / CIP 109782 / MTCC 6937 / GPTSA100-15)</name>
    <dbReference type="NCBI Taxonomy" id="929562"/>
    <lineage>
        <taxon>Bacteria</taxon>
        <taxon>Pseudomonadati</taxon>
        <taxon>Bacteroidota</taxon>
        <taxon>Cytophagia</taxon>
        <taxon>Cytophagales</taxon>
        <taxon>Leadbetterellaceae</taxon>
        <taxon>Emticicia</taxon>
    </lineage>
</organism>
<dbReference type="EMBL" id="CP002961">
    <property type="protein sequence ID" value="AFK02543.1"/>
    <property type="molecule type" value="Genomic_DNA"/>
</dbReference>
<evidence type="ECO:0008006" key="3">
    <source>
        <dbReference type="Google" id="ProtNLM"/>
    </source>
</evidence>
<name>A0ABM5MZI2_EMTOG</name>
<gene>
    <name evidence="1" type="ordered locus">Emtol_1394</name>
</gene>
<reference evidence="1 2" key="1">
    <citation type="submission" date="2011-07" db="EMBL/GenBank/DDBJ databases">
        <title>The complete genome of chromosome of Emticicia oligotrophica DSM 17448.</title>
        <authorList>
            <consortium name="US DOE Joint Genome Institute (JGI-PGF)"/>
            <person name="Lucas S."/>
            <person name="Han J."/>
            <person name="Lapidus A."/>
            <person name="Bruce D."/>
            <person name="Goodwin L."/>
            <person name="Pitluck S."/>
            <person name="Peters L."/>
            <person name="Kyrpides N."/>
            <person name="Mavromatis K."/>
            <person name="Ivanova N."/>
            <person name="Ovchinnikova G."/>
            <person name="Teshima H."/>
            <person name="Detter J.C."/>
            <person name="Tapia R."/>
            <person name="Han C."/>
            <person name="Land M."/>
            <person name="Hauser L."/>
            <person name="Markowitz V."/>
            <person name="Cheng J.-F."/>
            <person name="Hugenholtz P."/>
            <person name="Woyke T."/>
            <person name="Wu D."/>
            <person name="Tindall B."/>
            <person name="Pomrenke H."/>
            <person name="Brambilla E."/>
            <person name="Klenk H.-P."/>
            <person name="Eisen J.A."/>
        </authorList>
    </citation>
    <scope>NUCLEOTIDE SEQUENCE [LARGE SCALE GENOMIC DNA]</scope>
    <source>
        <strain evidence="1 2">DSM 17448</strain>
    </source>
</reference>
<protein>
    <recommendedName>
        <fullName evidence="3">Transposase IS200-like domain-containing protein</fullName>
    </recommendedName>
</protein>
<dbReference type="RefSeq" id="WP_015028243.1">
    <property type="nucleotide sequence ID" value="NC_018748.1"/>
</dbReference>
<keyword evidence="2" id="KW-1185">Reference proteome</keyword>
<dbReference type="Gene3D" id="3.30.70.1290">
    <property type="entry name" value="Transposase IS200-like"/>
    <property type="match status" value="1"/>
</dbReference>
<dbReference type="PANTHER" id="PTHR36966">
    <property type="entry name" value="REP-ASSOCIATED TYROSINE TRANSPOSASE"/>
    <property type="match status" value="1"/>
</dbReference>
<dbReference type="SUPFAM" id="SSF143422">
    <property type="entry name" value="Transposase IS200-like"/>
    <property type="match status" value="1"/>
</dbReference>
<evidence type="ECO:0000313" key="2">
    <source>
        <dbReference type="Proteomes" id="UP000002875"/>
    </source>
</evidence>
<evidence type="ECO:0000313" key="1">
    <source>
        <dbReference type="EMBL" id="AFK02543.1"/>
    </source>
</evidence>
<proteinExistence type="predicted"/>
<accession>A0ABM5MZI2</accession>
<sequence>MAVKVRQSQRATIYFITFTCHKWLPLFEETKLYDNIYCWFKILQEQGIKTVGYVLMPNHLHCMLYLPKEAPELYKIISNVKRFMAYEIVKRLEHAGNTTLLAKLEEGVKVKEGKKGKLHQVFKESYDAKECFNQNFIIQKLDYMHKNPVSGKWYLASDYLQYKHSSARFYDLNEINELVVLTHYQDV</sequence>
<dbReference type="InterPro" id="IPR036515">
    <property type="entry name" value="Transposase_17_sf"/>
</dbReference>
<dbReference type="InterPro" id="IPR052715">
    <property type="entry name" value="RAYT_transposase"/>
</dbReference>